<sequence length="127" mass="13787">MLFLNRLILASTFSLLILLSHTVRSATVPQQLHNLANRDVSQDDMILSATITTTASSSTATTPSTESAQESNENREPDPSNGLLGPCVYNQCCCTPMVKDRSQCWNDVTTPCPGTMGRRRRVSAKAA</sequence>
<dbReference type="Proteomes" id="UP000245771">
    <property type="component" value="Unassembled WGS sequence"/>
</dbReference>
<accession>A0A316VHA2</accession>
<reference evidence="3 4" key="1">
    <citation type="journal article" date="2018" name="Mol. Biol. Evol.">
        <title>Broad Genomic Sampling Reveals a Smut Pathogenic Ancestry of the Fungal Clade Ustilaginomycotina.</title>
        <authorList>
            <person name="Kijpornyongpan T."/>
            <person name="Mondo S.J."/>
            <person name="Barry K."/>
            <person name="Sandor L."/>
            <person name="Lee J."/>
            <person name="Lipzen A."/>
            <person name="Pangilinan J."/>
            <person name="LaButti K."/>
            <person name="Hainaut M."/>
            <person name="Henrissat B."/>
            <person name="Grigoriev I.V."/>
            <person name="Spatafora J.W."/>
            <person name="Aime M.C."/>
        </authorList>
    </citation>
    <scope>NUCLEOTIDE SEQUENCE [LARGE SCALE GENOMIC DNA]</scope>
    <source>
        <strain evidence="3 4">MCA 3882</strain>
    </source>
</reference>
<feature type="signal peptide" evidence="2">
    <location>
        <begin position="1"/>
        <end position="25"/>
    </location>
</feature>
<evidence type="ECO:0000313" key="3">
    <source>
        <dbReference type="EMBL" id="PWN36926.1"/>
    </source>
</evidence>
<dbReference type="InParanoid" id="A0A316VHA2"/>
<name>A0A316VHA2_9BASI</name>
<keyword evidence="2" id="KW-0732">Signal</keyword>
<dbReference type="EMBL" id="KZ819602">
    <property type="protein sequence ID" value="PWN36926.1"/>
    <property type="molecule type" value="Genomic_DNA"/>
</dbReference>
<evidence type="ECO:0000256" key="1">
    <source>
        <dbReference type="SAM" id="MobiDB-lite"/>
    </source>
</evidence>
<dbReference type="RefSeq" id="XP_025357228.1">
    <property type="nucleotide sequence ID" value="XM_025500651.1"/>
</dbReference>
<organism evidence="3 4">
    <name type="scientific">Meira miltonrushii</name>
    <dbReference type="NCBI Taxonomy" id="1280837"/>
    <lineage>
        <taxon>Eukaryota</taxon>
        <taxon>Fungi</taxon>
        <taxon>Dikarya</taxon>
        <taxon>Basidiomycota</taxon>
        <taxon>Ustilaginomycotina</taxon>
        <taxon>Exobasidiomycetes</taxon>
        <taxon>Exobasidiales</taxon>
        <taxon>Brachybasidiaceae</taxon>
        <taxon>Meira</taxon>
    </lineage>
</organism>
<dbReference type="GeneID" id="37022432"/>
<dbReference type="AlphaFoldDB" id="A0A316VHA2"/>
<feature type="chain" id="PRO_5016314445" description="CBM1 domain-containing protein" evidence="2">
    <location>
        <begin position="26"/>
        <end position="127"/>
    </location>
</feature>
<feature type="region of interest" description="Disordered" evidence="1">
    <location>
        <begin position="51"/>
        <end position="82"/>
    </location>
</feature>
<keyword evidence="4" id="KW-1185">Reference proteome</keyword>
<protein>
    <recommendedName>
        <fullName evidence="5">CBM1 domain-containing protein</fullName>
    </recommendedName>
</protein>
<gene>
    <name evidence="3" type="ORF">FA14DRAFT_176229</name>
</gene>
<proteinExistence type="predicted"/>
<evidence type="ECO:0000313" key="4">
    <source>
        <dbReference type="Proteomes" id="UP000245771"/>
    </source>
</evidence>
<evidence type="ECO:0008006" key="5">
    <source>
        <dbReference type="Google" id="ProtNLM"/>
    </source>
</evidence>
<feature type="compositionally biased region" description="Low complexity" evidence="1">
    <location>
        <begin position="51"/>
        <end position="68"/>
    </location>
</feature>
<evidence type="ECO:0000256" key="2">
    <source>
        <dbReference type="SAM" id="SignalP"/>
    </source>
</evidence>